<evidence type="ECO:0000313" key="4">
    <source>
        <dbReference type="Proteomes" id="UP000479190"/>
    </source>
</evidence>
<dbReference type="Proteomes" id="UP000479190">
    <property type="component" value="Unassembled WGS sequence"/>
</dbReference>
<keyword evidence="4" id="KW-1185">Reference proteome</keyword>
<feature type="transmembrane region" description="Helical" evidence="2">
    <location>
        <begin position="335"/>
        <end position="355"/>
    </location>
</feature>
<feature type="compositionally biased region" description="Low complexity" evidence="1">
    <location>
        <begin position="606"/>
        <end position="615"/>
    </location>
</feature>
<keyword evidence="2" id="KW-1133">Transmembrane helix</keyword>
<feature type="compositionally biased region" description="Basic and acidic residues" evidence="1">
    <location>
        <begin position="684"/>
        <end position="704"/>
    </location>
</feature>
<accession>A0A6H5I854</accession>
<dbReference type="EMBL" id="CADCXV010000734">
    <property type="protein sequence ID" value="CAB0034147.1"/>
    <property type="molecule type" value="Genomic_DNA"/>
</dbReference>
<keyword evidence="2" id="KW-0812">Transmembrane</keyword>
<feature type="region of interest" description="Disordered" evidence="1">
    <location>
        <begin position="684"/>
        <end position="716"/>
    </location>
</feature>
<dbReference type="AlphaFoldDB" id="A0A6H5I854"/>
<protein>
    <submittedName>
        <fullName evidence="3">Uncharacterized protein</fullName>
    </submittedName>
</protein>
<feature type="non-terminal residue" evidence="3">
    <location>
        <position position="1"/>
    </location>
</feature>
<feature type="region of interest" description="Disordered" evidence="1">
    <location>
        <begin position="606"/>
        <end position="629"/>
    </location>
</feature>
<evidence type="ECO:0000256" key="2">
    <source>
        <dbReference type="SAM" id="Phobius"/>
    </source>
</evidence>
<gene>
    <name evidence="3" type="ORF">TBRA_LOCUS6045</name>
</gene>
<evidence type="ECO:0000256" key="1">
    <source>
        <dbReference type="SAM" id="MobiDB-lite"/>
    </source>
</evidence>
<dbReference type="OrthoDB" id="8189406at2759"/>
<organism evidence="3 4">
    <name type="scientific">Trichogramma brassicae</name>
    <dbReference type="NCBI Taxonomy" id="86971"/>
    <lineage>
        <taxon>Eukaryota</taxon>
        <taxon>Metazoa</taxon>
        <taxon>Ecdysozoa</taxon>
        <taxon>Arthropoda</taxon>
        <taxon>Hexapoda</taxon>
        <taxon>Insecta</taxon>
        <taxon>Pterygota</taxon>
        <taxon>Neoptera</taxon>
        <taxon>Endopterygota</taxon>
        <taxon>Hymenoptera</taxon>
        <taxon>Apocrita</taxon>
        <taxon>Proctotrupomorpha</taxon>
        <taxon>Chalcidoidea</taxon>
        <taxon>Trichogrammatidae</taxon>
        <taxon>Trichogramma</taxon>
    </lineage>
</organism>
<reference evidence="3 4" key="1">
    <citation type="submission" date="2020-02" db="EMBL/GenBank/DDBJ databases">
        <authorList>
            <person name="Ferguson B K."/>
        </authorList>
    </citation>
    <scope>NUCLEOTIDE SEQUENCE [LARGE SCALE GENOMIC DNA]</scope>
</reference>
<keyword evidence="2" id="KW-0472">Membrane</keyword>
<evidence type="ECO:0000313" key="3">
    <source>
        <dbReference type="EMBL" id="CAB0034147.1"/>
    </source>
</evidence>
<feature type="transmembrane region" description="Helical" evidence="2">
    <location>
        <begin position="44"/>
        <end position="65"/>
    </location>
</feature>
<proteinExistence type="predicted"/>
<sequence length="883" mass="100929">LAYTYIGNCVCHRNNQEKRKRQLAHLKRNGLRFEVPSAGGSSDLVSGVNAVSMCISNLFLFYFAACGAQRIRAFTGAKEKWSFICIMVSYVEGLCTSVRELDLRVSEQEAKSSAPVSPIKEDLENVKISTAKCSEFISRIPSIIAPYSATDQCEMLLSGVPSGLELSDNQVLKKTFSAMGMEHHERFITRTRSWKPKNSRSVKEHTRAIVLQCSSPIVRDGLMAQSHKLAKFENRTLFDTGGESRLSLSPLWPKNIYQLLLEAKSLSHRLHYASPIVRNLTVLMRKSPQSELIPIRKIKRHWFLCILSSVYLSKTCLTAESDINRTRIIEIKKGVILVIFNFWVLCRLVTFQTFINVMAICKAEMVTVLPIAKNTYKLFTKTGYLVLRMTVTQRLLYIAIYRLVPMLPLIIAGCCLTKPSSVEVIVLIFMCEVFLFEKNGALLCGRIFETGISQILSYSSIIWHSYYIYIQRLQCPKADLFSNHKNALRNLLSIHNTKQIKPKTDTLNSAKQREAADTEPIWWSWVRAIAAELVRQTPFRAQRCLNFLEILTTCPRTPTLESLTGQRRRSRSELRCWPTNDLNCDKVDEHRNSIVIEDARRRAHSALRSWSSSNSSDDDNNSGGGGVSNKKMLQVRAWGCSESSEGSDDSLPYGTGLCRSSVDCVDSAITLEATTKEQRMQRYKEARRRENEARTKRVLEEDARRRKAKQAELNNNDIQHRTSKWSRILEDLSPIRSKKDQSIMNVINLTKVNKPYELSTTRLTPVKPHEVRFEEHVPEDNRNNNSNYRLNLLNSQNRLWDKDETSSTEISPTATTLKKPGILRSNDTCERRSRARERRAVVRDKATLMSVFTANIQVETLEQRKERLLLGFQKPQPRRGKQS</sequence>
<name>A0A6H5I854_9HYME</name>